<feature type="region of interest" description="Disordered" evidence="1">
    <location>
        <begin position="198"/>
        <end position="310"/>
    </location>
</feature>
<proteinExistence type="predicted"/>
<name>A0A822Z7Z2_NELNU</name>
<dbReference type="EMBL" id="DUZY01000005">
    <property type="protein sequence ID" value="DAD40720.1"/>
    <property type="molecule type" value="Genomic_DNA"/>
</dbReference>
<accession>A0A822Z7Z2</accession>
<sequence length="310" mass="33338">MGVLRIEQLHDSEIHLETGNRNRGGPESGIHGAHATAVPDWTQAATVSRRCISFHDLNFRSHGILWPLAHGARAPHPGLPLKTECGLARVVKFNASTPSHTRKNSSQQGGVKLRGKKRVSQPRLDALLQSHSHLSPPFLFDVKIRIEKMETHGSFETGGGSSGSASSSTKQSGGGGNSSMLVSESISLECARSTSYEKLSPPARAADDDECTNPLPAPPAARPKKKKAWKFLSRVLCKPGKSDGGGGGDSESVTDSGADSIDGSRGEEAKEDVDTGSTSKVEEKKKKKKKKKNRSSWLPDPEKRWPVQGW</sequence>
<dbReference type="AlphaFoldDB" id="A0A822Z7Z2"/>
<feature type="region of interest" description="Disordered" evidence="1">
    <location>
        <begin position="153"/>
        <end position="180"/>
    </location>
</feature>
<feature type="compositionally biased region" description="Polar residues" evidence="1">
    <location>
        <begin position="96"/>
        <end position="109"/>
    </location>
</feature>
<dbReference type="Proteomes" id="UP000607653">
    <property type="component" value="Unassembled WGS sequence"/>
</dbReference>
<evidence type="ECO:0000256" key="1">
    <source>
        <dbReference type="SAM" id="MobiDB-lite"/>
    </source>
</evidence>
<feature type="compositionally biased region" description="Basic residues" evidence="1">
    <location>
        <begin position="285"/>
        <end position="294"/>
    </location>
</feature>
<organism evidence="2 3">
    <name type="scientific">Nelumbo nucifera</name>
    <name type="common">Sacred lotus</name>
    <dbReference type="NCBI Taxonomy" id="4432"/>
    <lineage>
        <taxon>Eukaryota</taxon>
        <taxon>Viridiplantae</taxon>
        <taxon>Streptophyta</taxon>
        <taxon>Embryophyta</taxon>
        <taxon>Tracheophyta</taxon>
        <taxon>Spermatophyta</taxon>
        <taxon>Magnoliopsida</taxon>
        <taxon>Proteales</taxon>
        <taxon>Nelumbonaceae</taxon>
        <taxon>Nelumbo</taxon>
    </lineage>
</organism>
<feature type="region of interest" description="Disordered" evidence="1">
    <location>
        <begin position="96"/>
        <end position="118"/>
    </location>
</feature>
<evidence type="ECO:0000313" key="3">
    <source>
        <dbReference type="Proteomes" id="UP000607653"/>
    </source>
</evidence>
<evidence type="ECO:0000313" key="2">
    <source>
        <dbReference type="EMBL" id="DAD40720.1"/>
    </source>
</evidence>
<reference evidence="2 3" key="1">
    <citation type="journal article" date="2020" name="Mol. Biol. Evol.">
        <title>Distinct Expression and Methylation Patterns for Genes with Different Fates following a Single Whole-Genome Duplication in Flowering Plants.</title>
        <authorList>
            <person name="Shi T."/>
            <person name="Rahmani R.S."/>
            <person name="Gugger P.F."/>
            <person name="Wang M."/>
            <person name="Li H."/>
            <person name="Zhang Y."/>
            <person name="Li Z."/>
            <person name="Wang Q."/>
            <person name="Van de Peer Y."/>
            <person name="Marchal K."/>
            <person name="Chen J."/>
        </authorList>
    </citation>
    <scope>NUCLEOTIDE SEQUENCE [LARGE SCALE GENOMIC DNA]</scope>
    <source>
        <tissue evidence="2">Leaf</tissue>
    </source>
</reference>
<gene>
    <name evidence="2" type="ORF">HUJ06_015043</name>
</gene>
<feature type="compositionally biased region" description="Basic and acidic residues" evidence="1">
    <location>
        <begin position="300"/>
        <end position="310"/>
    </location>
</feature>
<comment type="caution">
    <text evidence="2">The sequence shown here is derived from an EMBL/GenBank/DDBJ whole genome shotgun (WGS) entry which is preliminary data.</text>
</comment>
<keyword evidence="3" id="KW-1185">Reference proteome</keyword>
<protein>
    <submittedName>
        <fullName evidence="2">Uncharacterized protein</fullName>
    </submittedName>
</protein>